<evidence type="ECO:0000259" key="13">
    <source>
        <dbReference type="PROSITE" id="PS50089"/>
    </source>
</evidence>
<sequence length="287" mass="32424">MSVSSASMDFESDNWSDSDDAPYSPTSPPSLPDLPDYESDSDSVATDTTLQVITDVSDEELRSLLDLRARVANVTDEQAEHPDPEESETPPATPRKAEAPLKAPMSNYIPDPKYTFLFHPHRHTHTHTCTICLTTPLSFLPSPLTSSPTNDSTPTLLPCGHIFGQSCLRTWLLSNTTCPVCRSPTLHETCKHPIRLRPIHTDTIWLIPRTVPDGGKIAEFCRPCLQKGRQDVINGLMATLGRLYYDARIKWRKTKRERDRVEMMRLRVRMDEDLRRLAVEETGVGEW</sequence>
<dbReference type="GO" id="GO:0016020">
    <property type="term" value="C:membrane"/>
    <property type="evidence" value="ECO:0007669"/>
    <property type="project" value="UniProtKB-SubCell"/>
</dbReference>
<gene>
    <name evidence="14" type="ORF">QBC40DRAFT_312383</name>
</gene>
<keyword evidence="10" id="KW-0472">Membrane</keyword>
<dbReference type="InterPro" id="IPR001841">
    <property type="entry name" value="Znf_RING"/>
</dbReference>
<evidence type="ECO:0000256" key="12">
    <source>
        <dbReference type="SAM" id="MobiDB-lite"/>
    </source>
</evidence>
<dbReference type="GO" id="GO:0008270">
    <property type="term" value="F:zinc ion binding"/>
    <property type="evidence" value="ECO:0007669"/>
    <property type="project" value="UniProtKB-KW"/>
</dbReference>
<dbReference type="PROSITE" id="PS50089">
    <property type="entry name" value="ZF_RING_2"/>
    <property type="match status" value="1"/>
</dbReference>
<keyword evidence="6 11" id="KW-0863">Zinc-finger</keyword>
<protein>
    <recommendedName>
        <fullName evidence="13">RING-type domain-containing protein</fullName>
    </recommendedName>
</protein>
<reference evidence="14" key="2">
    <citation type="submission" date="2023-05" db="EMBL/GenBank/DDBJ databases">
        <authorList>
            <consortium name="Lawrence Berkeley National Laboratory"/>
            <person name="Steindorff A."/>
            <person name="Hensen N."/>
            <person name="Bonometti L."/>
            <person name="Westerberg I."/>
            <person name="Brannstrom I.O."/>
            <person name="Guillou S."/>
            <person name="Cros-Aarteil S."/>
            <person name="Calhoun S."/>
            <person name="Haridas S."/>
            <person name="Kuo A."/>
            <person name="Mondo S."/>
            <person name="Pangilinan J."/>
            <person name="Riley R."/>
            <person name="Labutti K."/>
            <person name="Andreopoulos B."/>
            <person name="Lipzen A."/>
            <person name="Chen C."/>
            <person name="Yanf M."/>
            <person name="Daum C."/>
            <person name="Ng V."/>
            <person name="Clum A."/>
            <person name="Ohm R."/>
            <person name="Martin F."/>
            <person name="Silar P."/>
            <person name="Natvig D."/>
            <person name="Lalanne C."/>
            <person name="Gautier V."/>
            <person name="Ament-Velasquez S.L."/>
            <person name="Kruys A."/>
            <person name="Hutchinson M.I."/>
            <person name="Powell A.J."/>
            <person name="Barry K."/>
            <person name="Miller A.N."/>
            <person name="Grigoriev I.V."/>
            <person name="Debuchy R."/>
            <person name="Gladieux P."/>
            <person name="Thoren M.H."/>
            <person name="Johannesson H."/>
        </authorList>
    </citation>
    <scope>NUCLEOTIDE SEQUENCE</scope>
    <source>
        <strain evidence="14">CBS 315.58</strain>
    </source>
</reference>
<dbReference type="Pfam" id="PF13639">
    <property type="entry name" value="zf-RING_2"/>
    <property type="match status" value="1"/>
</dbReference>
<evidence type="ECO:0000313" key="15">
    <source>
        <dbReference type="Proteomes" id="UP001303160"/>
    </source>
</evidence>
<evidence type="ECO:0000256" key="1">
    <source>
        <dbReference type="ARBA" id="ARBA00004167"/>
    </source>
</evidence>
<evidence type="ECO:0000256" key="7">
    <source>
        <dbReference type="ARBA" id="ARBA00022786"/>
    </source>
</evidence>
<comment type="caution">
    <text evidence="14">The sequence shown here is derived from an EMBL/GenBank/DDBJ whole genome shotgun (WGS) entry which is preliminary data.</text>
</comment>
<evidence type="ECO:0000256" key="2">
    <source>
        <dbReference type="ARBA" id="ARBA00004906"/>
    </source>
</evidence>
<keyword evidence="15" id="KW-1185">Reference proteome</keyword>
<dbReference type="Gene3D" id="3.30.40.10">
    <property type="entry name" value="Zinc/RING finger domain, C3HC4 (zinc finger)"/>
    <property type="match status" value="1"/>
</dbReference>
<feature type="region of interest" description="Disordered" evidence="12">
    <location>
        <begin position="73"/>
        <end position="104"/>
    </location>
</feature>
<dbReference type="GO" id="GO:0016740">
    <property type="term" value="F:transferase activity"/>
    <property type="evidence" value="ECO:0007669"/>
    <property type="project" value="UniProtKB-KW"/>
</dbReference>
<evidence type="ECO:0000256" key="5">
    <source>
        <dbReference type="ARBA" id="ARBA00022723"/>
    </source>
</evidence>
<keyword evidence="8" id="KW-0862">Zinc</keyword>
<organism evidence="14 15">
    <name type="scientific">Triangularia verruculosa</name>
    <dbReference type="NCBI Taxonomy" id="2587418"/>
    <lineage>
        <taxon>Eukaryota</taxon>
        <taxon>Fungi</taxon>
        <taxon>Dikarya</taxon>
        <taxon>Ascomycota</taxon>
        <taxon>Pezizomycotina</taxon>
        <taxon>Sordariomycetes</taxon>
        <taxon>Sordariomycetidae</taxon>
        <taxon>Sordariales</taxon>
        <taxon>Podosporaceae</taxon>
        <taxon>Triangularia</taxon>
    </lineage>
</organism>
<evidence type="ECO:0000256" key="10">
    <source>
        <dbReference type="ARBA" id="ARBA00023136"/>
    </source>
</evidence>
<accession>A0AAN6XR52</accession>
<evidence type="ECO:0000256" key="3">
    <source>
        <dbReference type="ARBA" id="ARBA00022679"/>
    </source>
</evidence>
<dbReference type="EMBL" id="MU863884">
    <property type="protein sequence ID" value="KAK4204181.1"/>
    <property type="molecule type" value="Genomic_DNA"/>
</dbReference>
<evidence type="ECO:0000256" key="9">
    <source>
        <dbReference type="ARBA" id="ARBA00022989"/>
    </source>
</evidence>
<keyword evidence="5" id="KW-0479">Metal-binding</keyword>
<dbReference type="AlphaFoldDB" id="A0AAN6XR52"/>
<evidence type="ECO:0000256" key="4">
    <source>
        <dbReference type="ARBA" id="ARBA00022692"/>
    </source>
</evidence>
<keyword evidence="9" id="KW-1133">Transmembrane helix</keyword>
<comment type="pathway">
    <text evidence="2">Protein modification; protein ubiquitination.</text>
</comment>
<keyword evidence="3" id="KW-0808">Transferase</keyword>
<comment type="subcellular location">
    <subcellularLocation>
        <location evidence="1">Membrane</location>
        <topology evidence="1">Single-pass membrane protein</topology>
    </subcellularLocation>
</comment>
<keyword evidence="4" id="KW-0812">Transmembrane</keyword>
<dbReference type="Proteomes" id="UP001303160">
    <property type="component" value="Unassembled WGS sequence"/>
</dbReference>
<keyword evidence="7" id="KW-0833">Ubl conjugation pathway</keyword>
<dbReference type="SUPFAM" id="SSF57850">
    <property type="entry name" value="RING/U-box"/>
    <property type="match status" value="1"/>
</dbReference>
<feature type="region of interest" description="Disordered" evidence="12">
    <location>
        <begin position="1"/>
        <end position="51"/>
    </location>
</feature>
<proteinExistence type="predicted"/>
<evidence type="ECO:0000313" key="14">
    <source>
        <dbReference type="EMBL" id="KAK4204181.1"/>
    </source>
</evidence>
<reference evidence="14" key="1">
    <citation type="journal article" date="2023" name="Mol. Phylogenet. Evol.">
        <title>Genome-scale phylogeny and comparative genomics of the fungal order Sordariales.</title>
        <authorList>
            <person name="Hensen N."/>
            <person name="Bonometti L."/>
            <person name="Westerberg I."/>
            <person name="Brannstrom I.O."/>
            <person name="Guillou S."/>
            <person name="Cros-Aarteil S."/>
            <person name="Calhoun S."/>
            <person name="Haridas S."/>
            <person name="Kuo A."/>
            <person name="Mondo S."/>
            <person name="Pangilinan J."/>
            <person name="Riley R."/>
            <person name="LaButti K."/>
            <person name="Andreopoulos B."/>
            <person name="Lipzen A."/>
            <person name="Chen C."/>
            <person name="Yan M."/>
            <person name="Daum C."/>
            <person name="Ng V."/>
            <person name="Clum A."/>
            <person name="Steindorff A."/>
            <person name="Ohm R.A."/>
            <person name="Martin F."/>
            <person name="Silar P."/>
            <person name="Natvig D.O."/>
            <person name="Lalanne C."/>
            <person name="Gautier V."/>
            <person name="Ament-Velasquez S.L."/>
            <person name="Kruys A."/>
            <person name="Hutchinson M.I."/>
            <person name="Powell A.J."/>
            <person name="Barry K."/>
            <person name="Miller A.N."/>
            <person name="Grigoriev I.V."/>
            <person name="Debuchy R."/>
            <person name="Gladieux P."/>
            <person name="Hiltunen Thoren M."/>
            <person name="Johannesson H."/>
        </authorList>
    </citation>
    <scope>NUCLEOTIDE SEQUENCE</scope>
    <source>
        <strain evidence="14">CBS 315.58</strain>
    </source>
</reference>
<dbReference type="PANTHER" id="PTHR45768">
    <property type="entry name" value="E3 UBIQUITIN-PROTEIN LIGASE RNF13-LIKE"/>
    <property type="match status" value="1"/>
</dbReference>
<evidence type="ECO:0000256" key="6">
    <source>
        <dbReference type="ARBA" id="ARBA00022771"/>
    </source>
</evidence>
<dbReference type="PANTHER" id="PTHR45768:SF18">
    <property type="entry name" value="RING-H2 FINGER PROTEIN ATL47-RELATED"/>
    <property type="match status" value="1"/>
</dbReference>
<feature type="compositionally biased region" description="Acidic residues" evidence="12">
    <location>
        <begin position="10"/>
        <end position="20"/>
    </location>
</feature>
<feature type="domain" description="RING-type" evidence="13">
    <location>
        <begin position="129"/>
        <end position="182"/>
    </location>
</feature>
<name>A0AAN6XR52_9PEZI</name>
<evidence type="ECO:0000256" key="8">
    <source>
        <dbReference type="ARBA" id="ARBA00022833"/>
    </source>
</evidence>
<dbReference type="SMART" id="SM00184">
    <property type="entry name" value="RING"/>
    <property type="match status" value="1"/>
</dbReference>
<evidence type="ECO:0000256" key="11">
    <source>
        <dbReference type="PROSITE-ProRule" id="PRU00175"/>
    </source>
</evidence>
<dbReference type="InterPro" id="IPR013083">
    <property type="entry name" value="Znf_RING/FYVE/PHD"/>
</dbReference>